<accession>A0A9D2DVL6</accession>
<name>A0A9D2DVL6_9FIRM</name>
<feature type="signal peptide" evidence="4">
    <location>
        <begin position="1"/>
        <end position="27"/>
    </location>
</feature>
<dbReference type="Proteomes" id="UP000824041">
    <property type="component" value="Unassembled WGS sequence"/>
</dbReference>
<dbReference type="Gene3D" id="3.40.190.10">
    <property type="entry name" value="Periplasmic binding protein-like II"/>
    <property type="match status" value="1"/>
</dbReference>
<feature type="chain" id="PRO_5039335257" evidence="4">
    <location>
        <begin position="28"/>
        <end position="447"/>
    </location>
</feature>
<keyword evidence="2" id="KW-0813">Transport</keyword>
<dbReference type="PANTHER" id="PTHR30061">
    <property type="entry name" value="MALTOSE-BINDING PERIPLASMIC PROTEIN"/>
    <property type="match status" value="1"/>
</dbReference>
<dbReference type="Pfam" id="PF13416">
    <property type="entry name" value="SBP_bac_8"/>
    <property type="match status" value="1"/>
</dbReference>
<comment type="caution">
    <text evidence="5">The sequence shown here is derived from an EMBL/GenBank/DDBJ whole genome shotgun (WGS) entry which is preliminary data.</text>
</comment>
<comment type="similarity">
    <text evidence="1">Belongs to the bacterial solute-binding protein 1 family.</text>
</comment>
<evidence type="ECO:0000256" key="1">
    <source>
        <dbReference type="ARBA" id="ARBA00008520"/>
    </source>
</evidence>
<dbReference type="PANTHER" id="PTHR30061:SF50">
    <property type="entry name" value="MALTOSE_MALTODEXTRIN-BINDING PERIPLASMIC PROTEIN"/>
    <property type="match status" value="1"/>
</dbReference>
<dbReference type="InterPro" id="IPR006059">
    <property type="entry name" value="SBP"/>
</dbReference>
<dbReference type="GO" id="GO:1901982">
    <property type="term" value="F:maltose binding"/>
    <property type="evidence" value="ECO:0007669"/>
    <property type="project" value="TreeGrafter"/>
</dbReference>
<dbReference type="AlphaFoldDB" id="A0A9D2DVL6"/>
<gene>
    <name evidence="5" type="ORF">IAA21_13565</name>
</gene>
<dbReference type="CDD" id="cd14748">
    <property type="entry name" value="PBP2_UgpB"/>
    <property type="match status" value="1"/>
</dbReference>
<dbReference type="SUPFAM" id="SSF53850">
    <property type="entry name" value="Periplasmic binding protein-like II"/>
    <property type="match status" value="1"/>
</dbReference>
<protein>
    <submittedName>
        <fullName evidence="5">ABC transporter substrate-binding protein</fullName>
    </submittedName>
</protein>
<dbReference type="GO" id="GO:0042956">
    <property type="term" value="P:maltodextrin transmembrane transport"/>
    <property type="evidence" value="ECO:0007669"/>
    <property type="project" value="TreeGrafter"/>
</dbReference>
<dbReference type="EMBL" id="DXBU01000183">
    <property type="protein sequence ID" value="HIZ23794.1"/>
    <property type="molecule type" value="Genomic_DNA"/>
</dbReference>
<reference evidence="5" key="1">
    <citation type="journal article" date="2021" name="PeerJ">
        <title>Extensive microbial diversity within the chicken gut microbiome revealed by metagenomics and culture.</title>
        <authorList>
            <person name="Gilroy R."/>
            <person name="Ravi A."/>
            <person name="Getino M."/>
            <person name="Pursley I."/>
            <person name="Horton D.L."/>
            <person name="Alikhan N.F."/>
            <person name="Baker D."/>
            <person name="Gharbi K."/>
            <person name="Hall N."/>
            <person name="Watson M."/>
            <person name="Adriaenssens E.M."/>
            <person name="Foster-Nyarko E."/>
            <person name="Jarju S."/>
            <person name="Secka A."/>
            <person name="Antonio M."/>
            <person name="Oren A."/>
            <person name="Chaudhuri R.R."/>
            <person name="La Ragione R."/>
            <person name="Hildebrand F."/>
            <person name="Pallen M.J."/>
        </authorList>
    </citation>
    <scope>NUCLEOTIDE SEQUENCE</scope>
    <source>
        <strain evidence="5">14324</strain>
    </source>
</reference>
<dbReference type="GO" id="GO:0055052">
    <property type="term" value="C:ATP-binding cassette (ABC) transporter complex, substrate-binding subunit-containing"/>
    <property type="evidence" value="ECO:0007669"/>
    <property type="project" value="TreeGrafter"/>
</dbReference>
<proteinExistence type="inferred from homology"/>
<keyword evidence="3 4" id="KW-0732">Signal</keyword>
<evidence type="ECO:0000313" key="6">
    <source>
        <dbReference type="Proteomes" id="UP000824041"/>
    </source>
</evidence>
<evidence type="ECO:0000256" key="3">
    <source>
        <dbReference type="ARBA" id="ARBA00022729"/>
    </source>
</evidence>
<evidence type="ECO:0000256" key="4">
    <source>
        <dbReference type="SAM" id="SignalP"/>
    </source>
</evidence>
<reference evidence="5" key="2">
    <citation type="submission" date="2021-04" db="EMBL/GenBank/DDBJ databases">
        <authorList>
            <person name="Gilroy R."/>
        </authorList>
    </citation>
    <scope>NUCLEOTIDE SEQUENCE</scope>
    <source>
        <strain evidence="5">14324</strain>
    </source>
</reference>
<sequence length="447" mass="49354">MKRHIGKKAGMILAAGIMALSQTGAFAVTVMAEDTAETAGGYTGDPITINFWHTRGSGSNYEVVQHEVETFNETIGKEKGITVQETYIGDYNEMLSKTQLAIQSGESPQVVVSGNTFVNYLLEDGVLADMAPLAEETGWDRNNLLDPFQDINGNTDGTLYTVPYIRSTPLFYYNKTMADAKGLTEPTTIEEMEEFCKALYEDGSVSGLCIGNDFGYLQACHLYQLGSAFVSEDGNSCPALDDGTMLQVLSDWRRWVDEGWCEPFDATDAGTVMIEEFTQQKLACLINSSGSLSQLMQNAKDAGFELGACQYPTYNEDDRTAMIGGGNICIVSEGNTDDQIMASWEFVQFLMSDEEVTYNTEMTGYLPITKSVAEYEGMEEFWNENPLYKVAYDQAQTGHCQEQPYSPHLQDLTQACWDAVSLLIADQSIDAEQAVEQIKAESESYFG</sequence>
<evidence type="ECO:0000313" key="5">
    <source>
        <dbReference type="EMBL" id="HIZ23794.1"/>
    </source>
</evidence>
<organism evidence="5 6">
    <name type="scientific">Candidatus Blautia faecigallinarum</name>
    <dbReference type="NCBI Taxonomy" id="2838488"/>
    <lineage>
        <taxon>Bacteria</taxon>
        <taxon>Bacillati</taxon>
        <taxon>Bacillota</taxon>
        <taxon>Clostridia</taxon>
        <taxon>Lachnospirales</taxon>
        <taxon>Lachnospiraceae</taxon>
        <taxon>Blautia</taxon>
    </lineage>
</organism>
<dbReference type="GO" id="GO:0015768">
    <property type="term" value="P:maltose transport"/>
    <property type="evidence" value="ECO:0007669"/>
    <property type="project" value="TreeGrafter"/>
</dbReference>
<evidence type="ECO:0000256" key="2">
    <source>
        <dbReference type="ARBA" id="ARBA00022448"/>
    </source>
</evidence>